<dbReference type="PROSITE" id="PS50280">
    <property type="entry name" value="SET"/>
    <property type="match status" value="1"/>
</dbReference>
<organism evidence="11 12">
    <name type="scientific">Phytophthora cactorum</name>
    <dbReference type="NCBI Taxonomy" id="29920"/>
    <lineage>
        <taxon>Eukaryota</taxon>
        <taxon>Sar</taxon>
        <taxon>Stramenopiles</taxon>
        <taxon>Oomycota</taxon>
        <taxon>Peronosporomycetes</taxon>
        <taxon>Peronosporales</taxon>
        <taxon>Peronosporaceae</taxon>
        <taxon>Phytophthora</taxon>
    </lineage>
</organism>
<dbReference type="InterPro" id="IPR017441">
    <property type="entry name" value="Protein_kinase_ATP_BS"/>
</dbReference>
<dbReference type="InterPro" id="IPR008271">
    <property type="entry name" value="Ser/Thr_kinase_AS"/>
</dbReference>
<evidence type="ECO:0000256" key="1">
    <source>
        <dbReference type="ARBA" id="ARBA00022527"/>
    </source>
</evidence>
<feature type="domain" description="Protein kinase" evidence="9">
    <location>
        <begin position="37"/>
        <end position="316"/>
    </location>
</feature>
<evidence type="ECO:0000256" key="7">
    <source>
        <dbReference type="PROSITE-ProRule" id="PRU10141"/>
    </source>
</evidence>
<evidence type="ECO:0000256" key="3">
    <source>
        <dbReference type="ARBA" id="ARBA00022679"/>
    </source>
</evidence>
<dbReference type="Pfam" id="PF00856">
    <property type="entry name" value="SET"/>
    <property type="match status" value="1"/>
</dbReference>
<evidence type="ECO:0000313" key="11">
    <source>
        <dbReference type="EMBL" id="KAG3227195.1"/>
    </source>
</evidence>
<gene>
    <name evidence="11" type="ORF">PC129_g2269</name>
</gene>
<sequence length="727" mass="80610">MSSPDAAPASDNGTLAKELSALVESTNFDDKICLEDFTLIRVIGKGSFGKVTLVRKKNNSKVFAMKILTKSHLLKRKQVEHTKTERRVLSVASHPFIVGLHYAFQTEAKLYFVLDYCPGGELFFHLSRMGKFDEEMARFYAAELVVALEHLHSLGVVYRDLKPENILLDEMGHIKLADFGLAKDEVTEIDSGATSLCGTPEYLAPEVLARKGHGTAVDWWGLGMVLYEMLTAPAFDACGVRVAQDPVKGKVVYSERTFQPGQVIFSEKAFVAAPWSTDLCGGCEELRSAAATAASNPSIDPRHRCHCERTGASKIMYSSRLQDNVGRRNVVVGIMKTIDGIEEVDRARCILKCLAMYERDAHALDEVLGLTCTGQQRVMNAALQLRRQLPDIFPAGFTDQQMAMLIGVLNTNSHELENLGGSGLFLSACRMEHNCMPNCSFTTFDSTLWMTAIRPIAPGNALSIDYGNFFYRPTPERQESLLESYGFVCTCEACVSLPDPTRAARCLSGNCPQGVMLPCPVRTNAASTSIQPNQLQFEWRCQTCGKVADTAEHSRILAVEQELLENGFPESLDEVDAVVRRGVLHERHYLLFWALDNIGCEAAATTAFQAEAQMAEHRRALAQIWERIIVYMNVVVPTAHHEKTIYYDNLAQVQVVLGDLGAASQAFARAFEISCLVSGADCSPTRKLQRLMEKPPQTAEELRQLYAAEAQHRRRPASEADDEDMEE</sequence>
<dbReference type="Proteomes" id="UP000760860">
    <property type="component" value="Unassembled WGS sequence"/>
</dbReference>
<keyword evidence="1" id="KW-0723">Serine/threonine-protein kinase</keyword>
<dbReference type="CDD" id="cd20071">
    <property type="entry name" value="SET_SMYD"/>
    <property type="match status" value="1"/>
</dbReference>
<evidence type="ECO:0000256" key="8">
    <source>
        <dbReference type="SAM" id="MobiDB-lite"/>
    </source>
</evidence>
<dbReference type="PROSITE" id="PS00107">
    <property type="entry name" value="PROTEIN_KINASE_ATP"/>
    <property type="match status" value="1"/>
</dbReference>
<dbReference type="InterPro" id="IPR011009">
    <property type="entry name" value="Kinase-like_dom_sf"/>
</dbReference>
<dbReference type="Gene3D" id="1.25.40.10">
    <property type="entry name" value="Tetratricopeptide repeat domain"/>
    <property type="match status" value="1"/>
</dbReference>
<dbReference type="Pfam" id="PF00069">
    <property type="entry name" value="Pkinase"/>
    <property type="match status" value="1"/>
</dbReference>
<dbReference type="SMART" id="SM00220">
    <property type="entry name" value="S_TKc"/>
    <property type="match status" value="1"/>
</dbReference>
<dbReference type="GO" id="GO:0005524">
    <property type="term" value="F:ATP binding"/>
    <property type="evidence" value="ECO:0007669"/>
    <property type="project" value="UniProtKB-UniRule"/>
</dbReference>
<protein>
    <submittedName>
        <fullName evidence="11">Uncharacterized protein</fullName>
    </submittedName>
</protein>
<evidence type="ECO:0000256" key="4">
    <source>
        <dbReference type="ARBA" id="ARBA00022741"/>
    </source>
</evidence>
<comment type="caution">
    <text evidence="11">The sequence shown here is derived from an EMBL/GenBank/DDBJ whole genome shotgun (WGS) entry which is preliminary data.</text>
</comment>
<dbReference type="GO" id="GO:0004674">
    <property type="term" value="F:protein serine/threonine kinase activity"/>
    <property type="evidence" value="ECO:0007669"/>
    <property type="project" value="UniProtKB-KW"/>
</dbReference>
<dbReference type="VEuPathDB" id="FungiDB:PC110_g3108"/>
<dbReference type="PROSITE" id="PS00108">
    <property type="entry name" value="PROTEIN_KINASE_ST"/>
    <property type="match status" value="1"/>
</dbReference>
<proteinExistence type="predicted"/>
<dbReference type="FunFam" id="1.10.510.10:FF:000551">
    <property type="entry name" value="Non-specific serine/threonine protein kinase"/>
    <property type="match status" value="1"/>
</dbReference>
<dbReference type="SUPFAM" id="SSF56112">
    <property type="entry name" value="Protein kinase-like (PK-like)"/>
    <property type="match status" value="1"/>
</dbReference>
<evidence type="ECO:0000256" key="5">
    <source>
        <dbReference type="ARBA" id="ARBA00022777"/>
    </source>
</evidence>
<dbReference type="Gene3D" id="2.170.270.10">
    <property type="entry name" value="SET domain"/>
    <property type="match status" value="1"/>
</dbReference>
<accession>A0A8T1IP66</accession>
<evidence type="ECO:0000313" key="12">
    <source>
        <dbReference type="Proteomes" id="UP000760860"/>
    </source>
</evidence>
<dbReference type="Gene3D" id="3.30.200.20">
    <property type="entry name" value="Phosphorylase Kinase, domain 1"/>
    <property type="match status" value="1"/>
</dbReference>
<evidence type="ECO:0000259" key="9">
    <source>
        <dbReference type="PROSITE" id="PS50011"/>
    </source>
</evidence>
<reference evidence="11" key="1">
    <citation type="submission" date="2018-05" db="EMBL/GenBank/DDBJ databases">
        <title>Effector identification in a new, highly contiguous assembly of the strawberry crown rot pathogen Phytophthora cactorum.</title>
        <authorList>
            <person name="Armitage A.D."/>
            <person name="Nellist C.F."/>
            <person name="Bates H."/>
            <person name="Vickerstaff R.J."/>
            <person name="Harrison R.J."/>
        </authorList>
    </citation>
    <scope>NUCLEOTIDE SEQUENCE</scope>
    <source>
        <strain evidence="11">P421</strain>
    </source>
</reference>
<dbReference type="Gene3D" id="1.10.510.10">
    <property type="entry name" value="Transferase(Phosphotransferase) domain 1"/>
    <property type="match status" value="1"/>
</dbReference>
<dbReference type="InterPro" id="IPR011990">
    <property type="entry name" value="TPR-like_helical_dom_sf"/>
</dbReference>
<keyword evidence="5" id="KW-0418">Kinase</keyword>
<keyword evidence="6 7" id="KW-0067">ATP-binding</keyword>
<dbReference type="InterPro" id="IPR045270">
    <property type="entry name" value="STKc_AGC"/>
</dbReference>
<dbReference type="InterPro" id="IPR000719">
    <property type="entry name" value="Prot_kinase_dom"/>
</dbReference>
<dbReference type="PROSITE" id="PS50011">
    <property type="entry name" value="PROTEIN_KINASE_DOM"/>
    <property type="match status" value="1"/>
</dbReference>
<feature type="region of interest" description="Disordered" evidence="8">
    <location>
        <begin position="692"/>
        <end position="727"/>
    </location>
</feature>
<feature type="binding site" evidence="7">
    <location>
        <position position="66"/>
    </location>
    <ligand>
        <name>ATP</name>
        <dbReference type="ChEBI" id="CHEBI:30616"/>
    </ligand>
</feature>
<keyword evidence="3" id="KW-0808">Transferase</keyword>
<dbReference type="SUPFAM" id="SSF82199">
    <property type="entry name" value="SET domain"/>
    <property type="match status" value="1"/>
</dbReference>
<dbReference type="EMBL" id="RCMV01000040">
    <property type="protein sequence ID" value="KAG3227195.1"/>
    <property type="molecule type" value="Genomic_DNA"/>
</dbReference>
<evidence type="ECO:0000256" key="6">
    <source>
        <dbReference type="ARBA" id="ARBA00022840"/>
    </source>
</evidence>
<dbReference type="FunFam" id="3.30.200.20:FF:000537">
    <property type="entry name" value="Non-specific serine/threonine protein kinase"/>
    <property type="match status" value="1"/>
</dbReference>
<feature type="domain" description="SET" evidence="10">
    <location>
        <begin position="238"/>
        <end position="467"/>
    </location>
</feature>
<dbReference type="VEuPathDB" id="FungiDB:PC110_g11532"/>
<dbReference type="InterPro" id="IPR046341">
    <property type="entry name" value="SET_dom_sf"/>
</dbReference>
<evidence type="ECO:0000259" key="10">
    <source>
        <dbReference type="PROSITE" id="PS50280"/>
    </source>
</evidence>
<keyword evidence="4 7" id="KW-0547">Nucleotide-binding</keyword>
<keyword evidence="2" id="KW-0597">Phosphoprotein</keyword>
<evidence type="ECO:0000256" key="2">
    <source>
        <dbReference type="ARBA" id="ARBA00022553"/>
    </source>
</evidence>
<dbReference type="PANTHER" id="PTHR24351">
    <property type="entry name" value="RIBOSOMAL PROTEIN S6 KINASE"/>
    <property type="match status" value="1"/>
</dbReference>
<name>A0A8T1IP66_9STRA</name>
<dbReference type="InterPro" id="IPR001214">
    <property type="entry name" value="SET_dom"/>
</dbReference>
<dbReference type="CDD" id="cd05123">
    <property type="entry name" value="STKc_AGC"/>
    <property type="match status" value="1"/>
</dbReference>
<dbReference type="AlphaFoldDB" id="A0A8T1IP66"/>